<proteinExistence type="predicted"/>
<dbReference type="RefSeq" id="WP_160023777.1">
    <property type="nucleotide sequence ID" value="NZ_VZIZ01000049.1"/>
</dbReference>
<protein>
    <submittedName>
        <fullName evidence="1">Uncharacterized protein</fullName>
    </submittedName>
</protein>
<reference evidence="1 2" key="1">
    <citation type="submission" date="2019-09" db="EMBL/GenBank/DDBJ databases">
        <title>Draft genome sequence of Psychrobacter nivimaris LAMA 639, in search for biotechnological relevant genes.</title>
        <authorList>
            <person name="Lima A.O.S."/>
            <person name="Staloch B.E.K."/>
            <person name="Freitas R.C."/>
            <person name="Niero H."/>
            <person name="Silva M.A.C."/>
        </authorList>
    </citation>
    <scope>NUCLEOTIDE SEQUENCE [LARGE SCALE GENOMIC DNA]</scope>
    <source>
        <strain evidence="1 2">LAMA 639</strain>
    </source>
</reference>
<dbReference type="EMBL" id="VZIZ01000049">
    <property type="protein sequence ID" value="KAF0567406.1"/>
    <property type="molecule type" value="Genomic_DNA"/>
</dbReference>
<dbReference type="Proteomes" id="UP000471465">
    <property type="component" value="Unassembled WGS sequence"/>
</dbReference>
<dbReference type="AlphaFoldDB" id="A0A6N7BWM4"/>
<name>A0A6N7BWM4_9GAMM</name>
<sequence length="67" mass="7432">MSKVKLRRTIAVGQEWVHKGENLVCEVVAIWINCGGLAVIESMAADDNAETCVDSVESFLDKYRFKG</sequence>
<accession>A0A6N7BWM4</accession>
<organism evidence="1 2">
    <name type="scientific">Psychrobacter nivimaris</name>
    <dbReference type="NCBI Taxonomy" id="281738"/>
    <lineage>
        <taxon>Bacteria</taxon>
        <taxon>Pseudomonadati</taxon>
        <taxon>Pseudomonadota</taxon>
        <taxon>Gammaproteobacteria</taxon>
        <taxon>Moraxellales</taxon>
        <taxon>Moraxellaceae</taxon>
        <taxon>Psychrobacter</taxon>
    </lineage>
</organism>
<keyword evidence="2" id="KW-1185">Reference proteome</keyword>
<comment type="caution">
    <text evidence="1">The sequence shown here is derived from an EMBL/GenBank/DDBJ whole genome shotgun (WGS) entry which is preliminary data.</text>
</comment>
<gene>
    <name evidence="1" type="ORF">FQV37_2262</name>
</gene>
<evidence type="ECO:0000313" key="2">
    <source>
        <dbReference type="Proteomes" id="UP000471465"/>
    </source>
</evidence>
<evidence type="ECO:0000313" key="1">
    <source>
        <dbReference type="EMBL" id="KAF0567406.1"/>
    </source>
</evidence>